<evidence type="ECO:0000313" key="1">
    <source>
        <dbReference type="EMBL" id="KAJ7605007.1"/>
    </source>
</evidence>
<keyword evidence="2" id="KW-1185">Reference proteome</keyword>
<dbReference type="Proteomes" id="UP001221142">
    <property type="component" value="Unassembled WGS sequence"/>
</dbReference>
<organism evidence="1 2">
    <name type="scientific">Roridomyces roridus</name>
    <dbReference type="NCBI Taxonomy" id="1738132"/>
    <lineage>
        <taxon>Eukaryota</taxon>
        <taxon>Fungi</taxon>
        <taxon>Dikarya</taxon>
        <taxon>Basidiomycota</taxon>
        <taxon>Agaricomycotina</taxon>
        <taxon>Agaricomycetes</taxon>
        <taxon>Agaricomycetidae</taxon>
        <taxon>Agaricales</taxon>
        <taxon>Marasmiineae</taxon>
        <taxon>Mycenaceae</taxon>
        <taxon>Roridomyces</taxon>
    </lineage>
</organism>
<dbReference type="EMBL" id="JARKIF010000084">
    <property type="protein sequence ID" value="KAJ7605007.1"/>
    <property type="molecule type" value="Genomic_DNA"/>
</dbReference>
<gene>
    <name evidence="1" type="ORF">FB45DRAFT_1149654</name>
</gene>
<evidence type="ECO:0000313" key="2">
    <source>
        <dbReference type="Proteomes" id="UP001221142"/>
    </source>
</evidence>
<accession>A0AAD7F6H7</accession>
<reference evidence="1" key="1">
    <citation type="submission" date="2023-03" db="EMBL/GenBank/DDBJ databases">
        <title>Massive genome expansion in bonnet fungi (Mycena s.s.) driven by repeated elements and novel gene families across ecological guilds.</title>
        <authorList>
            <consortium name="Lawrence Berkeley National Laboratory"/>
            <person name="Harder C.B."/>
            <person name="Miyauchi S."/>
            <person name="Viragh M."/>
            <person name="Kuo A."/>
            <person name="Thoen E."/>
            <person name="Andreopoulos B."/>
            <person name="Lu D."/>
            <person name="Skrede I."/>
            <person name="Drula E."/>
            <person name="Henrissat B."/>
            <person name="Morin E."/>
            <person name="Kohler A."/>
            <person name="Barry K."/>
            <person name="LaButti K."/>
            <person name="Morin E."/>
            <person name="Salamov A."/>
            <person name="Lipzen A."/>
            <person name="Mereny Z."/>
            <person name="Hegedus B."/>
            <person name="Baldrian P."/>
            <person name="Stursova M."/>
            <person name="Weitz H."/>
            <person name="Taylor A."/>
            <person name="Grigoriev I.V."/>
            <person name="Nagy L.G."/>
            <person name="Martin F."/>
            <person name="Kauserud H."/>
        </authorList>
    </citation>
    <scope>NUCLEOTIDE SEQUENCE</scope>
    <source>
        <strain evidence="1">9284</strain>
    </source>
</reference>
<dbReference type="AlphaFoldDB" id="A0AAD7F6H7"/>
<proteinExistence type="predicted"/>
<sequence length="272" mass="29572">MMRINAISPAVIIGLADCRIGHVSHLRAELNGNGQQLHHDLSMISELFSLVPDSSGLHIQRGTGWAVICDLSASCVLLEAVDPRNQANTKAACGFAQCHKKPCGLCTTHLLILSCPSTFNTPLLPTSSAPRLLKFNSIPTLWHSLLQFSAGKAPYICGALLVSSETVKMAMAEEITEEMLKKSWTPSPLDLVVTKYLGGRRWPAEARFTWQVNPPSAHLTNPLSHNSLITLKLISLVQRIYSTQSVISHGIMGPLRYLIKIIQVGIPGTLPA</sequence>
<protein>
    <submittedName>
        <fullName evidence="1">Uncharacterized protein</fullName>
    </submittedName>
</protein>
<comment type="caution">
    <text evidence="1">The sequence shown here is derived from an EMBL/GenBank/DDBJ whole genome shotgun (WGS) entry which is preliminary data.</text>
</comment>
<name>A0AAD7F6H7_9AGAR</name>